<dbReference type="RefSeq" id="WP_343773597.1">
    <property type="nucleotide sequence ID" value="NZ_BAAADV010000003.1"/>
</dbReference>
<sequence>MRDTKPEWKDGTISAVRNTVEPGDLVVEIGSGFGVATIWAARCAGKEGTVTTYEASRSRYDVTKETVMLNGMQERVEVVHALVGENVDVFGELEGARFVDPDELPEADVLITDCEGAETKIIESLDTIDPERAIIEAHGFAGAPSKEIKDKLVEHGYEITAVCDALPGDTPEKDHKTVVAER</sequence>
<keyword evidence="2" id="KW-1185">Reference proteome</keyword>
<evidence type="ECO:0000313" key="2">
    <source>
        <dbReference type="Proteomes" id="UP001500420"/>
    </source>
</evidence>
<reference evidence="1 2" key="1">
    <citation type="journal article" date="2019" name="Int. J. Syst. Evol. Microbiol.">
        <title>The Global Catalogue of Microorganisms (GCM) 10K type strain sequencing project: providing services to taxonomists for standard genome sequencing and annotation.</title>
        <authorList>
            <consortium name="The Broad Institute Genomics Platform"/>
            <consortium name="The Broad Institute Genome Sequencing Center for Infectious Disease"/>
            <person name="Wu L."/>
            <person name="Ma J."/>
        </authorList>
    </citation>
    <scope>NUCLEOTIDE SEQUENCE [LARGE SCALE GENOMIC DNA]</scope>
    <source>
        <strain evidence="1 2">JCM 16328</strain>
    </source>
</reference>
<dbReference type="SUPFAM" id="SSF53335">
    <property type="entry name" value="S-adenosyl-L-methionine-dependent methyltransferases"/>
    <property type="match status" value="1"/>
</dbReference>
<proteinExistence type="predicted"/>
<dbReference type="InterPro" id="IPR029063">
    <property type="entry name" value="SAM-dependent_MTases_sf"/>
</dbReference>
<dbReference type="Proteomes" id="UP001500420">
    <property type="component" value="Unassembled WGS sequence"/>
</dbReference>
<comment type="caution">
    <text evidence="1">The sequence shown here is derived from an EMBL/GenBank/DDBJ whole genome shotgun (WGS) entry which is preliminary data.</text>
</comment>
<protein>
    <recommendedName>
        <fullName evidence="3">Methyltransferase domain-containing protein</fullName>
    </recommendedName>
</protein>
<evidence type="ECO:0000313" key="1">
    <source>
        <dbReference type="EMBL" id="GAA0671440.1"/>
    </source>
</evidence>
<gene>
    <name evidence="1" type="ORF">GCM10009020_17350</name>
</gene>
<dbReference type="EMBL" id="BAAADV010000003">
    <property type="protein sequence ID" value="GAA0671440.1"/>
    <property type="molecule type" value="Genomic_DNA"/>
</dbReference>
<organism evidence="1 2">
    <name type="scientific">Natronoarchaeum mannanilyticum</name>
    <dbReference type="NCBI Taxonomy" id="926360"/>
    <lineage>
        <taxon>Archaea</taxon>
        <taxon>Methanobacteriati</taxon>
        <taxon>Methanobacteriota</taxon>
        <taxon>Stenosarchaea group</taxon>
        <taxon>Halobacteria</taxon>
        <taxon>Halobacteriales</taxon>
        <taxon>Natronoarchaeaceae</taxon>
    </lineage>
</organism>
<name>A0AAV3TBB8_9EURY</name>
<dbReference type="Gene3D" id="3.40.50.150">
    <property type="entry name" value="Vaccinia Virus protein VP39"/>
    <property type="match status" value="1"/>
</dbReference>
<dbReference type="AlphaFoldDB" id="A0AAV3TBB8"/>
<evidence type="ECO:0008006" key="3">
    <source>
        <dbReference type="Google" id="ProtNLM"/>
    </source>
</evidence>
<accession>A0AAV3TBB8</accession>